<accession>A0A397S6D2</accession>
<dbReference type="EMBL" id="QKYT01000725">
    <property type="protein sequence ID" value="RIA81943.1"/>
    <property type="molecule type" value="Genomic_DNA"/>
</dbReference>
<evidence type="ECO:0000256" key="2">
    <source>
        <dbReference type="ARBA" id="ARBA00023163"/>
    </source>
</evidence>
<proteinExistence type="predicted"/>
<dbReference type="Gene3D" id="1.10.30.10">
    <property type="entry name" value="High mobility group box domain"/>
    <property type="match status" value="1"/>
</dbReference>
<dbReference type="SUPFAM" id="SSF47095">
    <property type="entry name" value="HMG-box"/>
    <property type="match status" value="1"/>
</dbReference>
<dbReference type="STRING" id="658196.A0A397S6D2"/>
<organism evidence="6 7">
    <name type="scientific">Glomus cerebriforme</name>
    <dbReference type="NCBI Taxonomy" id="658196"/>
    <lineage>
        <taxon>Eukaryota</taxon>
        <taxon>Fungi</taxon>
        <taxon>Fungi incertae sedis</taxon>
        <taxon>Mucoromycota</taxon>
        <taxon>Glomeromycotina</taxon>
        <taxon>Glomeromycetes</taxon>
        <taxon>Glomerales</taxon>
        <taxon>Glomeraceae</taxon>
        <taxon>Glomus</taxon>
    </lineage>
</organism>
<keyword evidence="1 3" id="KW-0238">DNA-binding</keyword>
<keyword evidence="7" id="KW-1185">Reference proteome</keyword>
<evidence type="ECO:0000313" key="6">
    <source>
        <dbReference type="EMBL" id="RIA81943.1"/>
    </source>
</evidence>
<dbReference type="SMART" id="SM00398">
    <property type="entry name" value="HMG"/>
    <property type="match status" value="1"/>
</dbReference>
<dbReference type="OrthoDB" id="6247875at2759"/>
<reference evidence="6 7" key="1">
    <citation type="submission" date="2018-06" db="EMBL/GenBank/DDBJ databases">
        <title>Comparative genomics reveals the genomic features of Rhizophagus irregularis, R. cerebriforme, R. diaphanum and Gigaspora rosea, and their symbiotic lifestyle signature.</title>
        <authorList>
            <person name="Morin E."/>
            <person name="San Clemente H."/>
            <person name="Chen E.C.H."/>
            <person name="De La Providencia I."/>
            <person name="Hainaut M."/>
            <person name="Kuo A."/>
            <person name="Kohler A."/>
            <person name="Murat C."/>
            <person name="Tang N."/>
            <person name="Roy S."/>
            <person name="Loubradou J."/>
            <person name="Henrissat B."/>
            <person name="Grigoriev I.V."/>
            <person name="Corradi N."/>
            <person name="Roux C."/>
            <person name="Martin F.M."/>
        </authorList>
    </citation>
    <scope>NUCLEOTIDE SEQUENCE [LARGE SCALE GENOMIC DNA]</scope>
    <source>
        <strain evidence="6 7">DAOM 227022</strain>
    </source>
</reference>
<evidence type="ECO:0000259" key="5">
    <source>
        <dbReference type="PROSITE" id="PS50118"/>
    </source>
</evidence>
<dbReference type="InterPro" id="IPR050140">
    <property type="entry name" value="SRY-related_HMG-box_TF-like"/>
</dbReference>
<keyword evidence="2" id="KW-0804">Transcription</keyword>
<dbReference type="Pfam" id="PF00505">
    <property type="entry name" value="HMG_box"/>
    <property type="match status" value="1"/>
</dbReference>
<dbReference type="GO" id="GO:0001228">
    <property type="term" value="F:DNA-binding transcription activator activity, RNA polymerase II-specific"/>
    <property type="evidence" value="ECO:0007669"/>
    <property type="project" value="TreeGrafter"/>
</dbReference>
<dbReference type="InterPro" id="IPR036910">
    <property type="entry name" value="HMG_box_dom_sf"/>
</dbReference>
<gene>
    <name evidence="6" type="ORF">C1645_809841</name>
</gene>
<protein>
    <recommendedName>
        <fullName evidence="5">HMG box domain-containing protein</fullName>
    </recommendedName>
</protein>
<dbReference type="GO" id="GO:0000978">
    <property type="term" value="F:RNA polymerase II cis-regulatory region sequence-specific DNA binding"/>
    <property type="evidence" value="ECO:0007669"/>
    <property type="project" value="TreeGrafter"/>
</dbReference>
<dbReference type="PANTHER" id="PTHR10270">
    <property type="entry name" value="SOX TRANSCRIPTION FACTOR"/>
    <property type="match status" value="1"/>
</dbReference>
<dbReference type="InterPro" id="IPR009071">
    <property type="entry name" value="HMG_box_dom"/>
</dbReference>
<dbReference type="GO" id="GO:0005634">
    <property type="term" value="C:nucleus"/>
    <property type="evidence" value="ECO:0007669"/>
    <property type="project" value="UniProtKB-UniRule"/>
</dbReference>
<dbReference type="CDD" id="cd01389">
    <property type="entry name" value="HMG-box_ROX1-like"/>
    <property type="match status" value="1"/>
</dbReference>
<dbReference type="PROSITE" id="PS50118">
    <property type="entry name" value="HMG_BOX_2"/>
    <property type="match status" value="1"/>
</dbReference>
<comment type="caution">
    <text evidence="6">The sequence shown here is derived from an EMBL/GenBank/DDBJ whole genome shotgun (WGS) entry which is preliminary data.</text>
</comment>
<dbReference type="AlphaFoldDB" id="A0A397S6D2"/>
<evidence type="ECO:0000313" key="7">
    <source>
        <dbReference type="Proteomes" id="UP000265703"/>
    </source>
</evidence>
<feature type="DNA-binding region" description="HMG box" evidence="3">
    <location>
        <begin position="58"/>
        <end position="129"/>
    </location>
</feature>
<sequence>MNQYMYMHSLPQTQTKNIIIEQVLSEVDPLTREKISKQILVPIEKLLCPKKKSRSGNIPRPQNSFVIYRRDFMTKLESDCGHEVSSDLSFVSKKASKWWASESPEVKNIYQIIADLARKVHNRTYPEYVFQPKKRRATKYMLNDCYSSPQQNQNTSISPSPSQLISSAIQPINNNNNNNNNNNYYNNDNNNNNYNNYYNNHSQLPSINYILPMDNYDNYDRRMCRSLRGPY</sequence>
<keyword evidence="3" id="KW-0539">Nucleus</keyword>
<evidence type="ECO:0000256" key="3">
    <source>
        <dbReference type="PROSITE-ProRule" id="PRU00267"/>
    </source>
</evidence>
<dbReference type="Proteomes" id="UP000265703">
    <property type="component" value="Unassembled WGS sequence"/>
</dbReference>
<evidence type="ECO:0000256" key="1">
    <source>
        <dbReference type="ARBA" id="ARBA00023125"/>
    </source>
</evidence>
<feature type="region of interest" description="Disordered" evidence="4">
    <location>
        <begin position="168"/>
        <end position="195"/>
    </location>
</feature>
<dbReference type="GO" id="GO:0030154">
    <property type="term" value="P:cell differentiation"/>
    <property type="evidence" value="ECO:0007669"/>
    <property type="project" value="TreeGrafter"/>
</dbReference>
<dbReference type="PANTHER" id="PTHR10270:SF161">
    <property type="entry name" value="SEX-DETERMINING REGION Y PROTEIN"/>
    <property type="match status" value="1"/>
</dbReference>
<name>A0A397S6D2_9GLOM</name>
<feature type="domain" description="HMG box" evidence="5">
    <location>
        <begin position="58"/>
        <end position="129"/>
    </location>
</feature>
<evidence type="ECO:0000256" key="4">
    <source>
        <dbReference type="SAM" id="MobiDB-lite"/>
    </source>
</evidence>